<dbReference type="InterPro" id="IPR011990">
    <property type="entry name" value="TPR-like_helical_dom_sf"/>
</dbReference>
<dbReference type="Pfam" id="PF13424">
    <property type="entry name" value="TPR_12"/>
    <property type="match status" value="1"/>
</dbReference>
<dbReference type="PANTHER" id="PTHR24421:SF10">
    <property type="entry name" value="NITRATE_NITRITE SENSOR PROTEIN NARQ"/>
    <property type="match status" value="1"/>
</dbReference>
<organism evidence="10 11">
    <name type="scientific">Pedobacter segetis</name>
    <dbReference type="NCBI Taxonomy" id="2793069"/>
    <lineage>
        <taxon>Bacteria</taxon>
        <taxon>Pseudomonadati</taxon>
        <taxon>Bacteroidota</taxon>
        <taxon>Sphingobacteriia</taxon>
        <taxon>Sphingobacteriales</taxon>
        <taxon>Sphingobacteriaceae</taxon>
        <taxon>Pedobacter</taxon>
    </lineage>
</organism>
<dbReference type="SUPFAM" id="SSF55874">
    <property type="entry name" value="ATPase domain of HSP90 chaperone/DNA topoisomerase II/histidine kinase"/>
    <property type="match status" value="1"/>
</dbReference>
<accession>A0ABS1BKY8</accession>
<evidence type="ECO:0000256" key="6">
    <source>
        <dbReference type="ARBA" id="ARBA00022777"/>
    </source>
</evidence>
<evidence type="ECO:0000256" key="5">
    <source>
        <dbReference type="ARBA" id="ARBA00022741"/>
    </source>
</evidence>
<evidence type="ECO:0000256" key="2">
    <source>
        <dbReference type="ARBA" id="ARBA00012438"/>
    </source>
</evidence>
<evidence type="ECO:0000313" key="11">
    <source>
        <dbReference type="Proteomes" id="UP000660024"/>
    </source>
</evidence>
<gene>
    <name evidence="10" type="ORF">I5M32_10905</name>
</gene>
<evidence type="ECO:0000256" key="3">
    <source>
        <dbReference type="ARBA" id="ARBA00022553"/>
    </source>
</evidence>
<dbReference type="Pfam" id="PF07730">
    <property type="entry name" value="HisKA_3"/>
    <property type="match status" value="1"/>
</dbReference>
<keyword evidence="3" id="KW-0597">Phosphoprotein</keyword>
<keyword evidence="6 10" id="KW-0418">Kinase</keyword>
<evidence type="ECO:0000256" key="8">
    <source>
        <dbReference type="ARBA" id="ARBA00023012"/>
    </source>
</evidence>
<dbReference type="EMBL" id="JAEHFY010000014">
    <property type="protein sequence ID" value="MBK0383468.1"/>
    <property type="molecule type" value="Genomic_DNA"/>
</dbReference>
<keyword evidence="4" id="KW-0808">Transferase</keyword>
<dbReference type="InterPro" id="IPR003594">
    <property type="entry name" value="HATPase_dom"/>
</dbReference>
<dbReference type="GO" id="GO:0016301">
    <property type="term" value="F:kinase activity"/>
    <property type="evidence" value="ECO:0007669"/>
    <property type="project" value="UniProtKB-KW"/>
</dbReference>
<evidence type="ECO:0000259" key="9">
    <source>
        <dbReference type="PROSITE" id="PS50109"/>
    </source>
</evidence>
<dbReference type="Gene3D" id="1.25.40.10">
    <property type="entry name" value="Tetratricopeptide repeat domain"/>
    <property type="match status" value="1"/>
</dbReference>
<comment type="caution">
    <text evidence="10">The sequence shown here is derived from an EMBL/GenBank/DDBJ whole genome shotgun (WGS) entry which is preliminary data.</text>
</comment>
<dbReference type="InterPro" id="IPR019734">
    <property type="entry name" value="TPR_rpt"/>
</dbReference>
<dbReference type="InterPro" id="IPR011712">
    <property type="entry name" value="Sig_transdc_His_kin_sub3_dim/P"/>
</dbReference>
<reference evidence="10 11" key="1">
    <citation type="submission" date="2020-12" db="EMBL/GenBank/DDBJ databases">
        <title>Bacterial novel species Pedobacter sp. SD-b isolated from soil.</title>
        <authorList>
            <person name="Jung H.-Y."/>
        </authorList>
    </citation>
    <scope>NUCLEOTIDE SEQUENCE [LARGE SCALE GENOMIC DNA]</scope>
    <source>
        <strain evidence="10 11">SD-b</strain>
    </source>
</reference>
<proteinExistence type="predicted"/>
<feature type="domain" description="Histidine kinase" evidence="9">
    <location>
        <begin position="556"/>
        <end position="654"/>
    </location>
</feature>
<dbReference type="PANTHER" id="PTHR24421">
    <property type="entry name" value="NITRATE/NITRITE SENSOR PROTEIN NARX-RELATED"/>
    <property type="match status" value="1"/>
</dbReference>
<dbReference type="SMART" id="SM00028">
    <property type="entry name" value="TPR"/>
    <property type="match status" value="6"/>
</dbReference>
<dbReference type="PROSITE" id="PS50109">
    <property type="entry name" value="HIS_KIN"/>
    <property type="match status" value="1"/>
</dbReference>
<keyword evidence="11" id="KW-1185">Reference proteome</keyword>
<sequence length="654" mass="73991">MKKLLLFLTGFLITVCGTAQSPSKKDSLARVLYAAKEDTGKVILFLRVGEQFENSDPEKAKQYYRQALALSKKIGYKAGELKYASYYSSVLNIQGLFYSSLAVNLRALQMAKKMKDSLAIVKASFNVANSYTFLGKNDSTLYYYFQVLPYLEKQKDNRMLSIAYNNLQDIYRRLHQYHKGITYGKIGVAMSRANKDSLKLEYGLTNLGTNYASLHLMDTALACYKEAFEISKKIGDQYGESAAWLNIADIDYQQGRYEVAKNGYSQALKIARELALNETATIALKGLAMYFLQMKNYAAALQYADSSLALAAQNENREQRVKIYKILSDIAYGNQDLISAKEFDSKEDQLNDSINNDNLSEITTRYEKEYETSKKESQIKLQQVQLKQKSVLNYCLIAGATALLIISLLTYRNHRHTQKLQQFKIDELETERQLTATEAVLKGEEQERTRLAKDLHDGLGGMLSGIKFSLSNMKENLIMTPDNAQAFERSIDMLDSSIQEMRRVAHNMMPEMLLRYGLKVALEELCNEVNRSSAIYADYQFIGTHTTINQTIAVTVYRIVQELVNNAIKHAHAQNVLVQLHALEQEKLLTITIEDDGKGFDKNLLTVSKARPHGQAGRGMGWNNIQNRVDFLKGKIDVHSEIGKGTSVLIEINI</sequence>
<comment type="catalytic activity">
    <reaction evidence="1">
        <text>ATP + protein L-histidine = ADP + protein N-phospho-L-histidine.</text>
        <dbReference type="EC" id="2.7.13.3"/>
    </reaction>
</comment>
<dbReference type="SUPFAM" id="SSF48452">
    <property type="entry name" value="TPR-like"/>
    <property type="match status" value="2"/>
</dbReference>
<evidence type="ECO:0000313" key="10">
    <source>
        <dbReference type="EMBL" id="MBK0383468.1"/>
    </source>
</evidence>
<dbReference type="InterPro" id="IPR050482">
    <property type="entry name" value="Sensor_HK_TwoCompSys"/>
</dbReference>
<name>A0ABS1BKY8_9SPHI</name>
<dbReference type="Gene3D" id="1.20.5.1930">
    <property type="match status" value="1"/>
</dbReference>
<dbReference type="SMART" id="SM00387">
    <property type="entry name" value="HATPase_c"/>
    <property type="match status" value="1"/>
</dbReference>
<evidence type="ECO:0000256" key="1">
    <source>
        <dbReference type="ARBA" id="ARBA00000085"/>
    </source>
</evidence>
<protein>
    <recommendedName>
        <fullName evidence="2">histidine kinase</fullName>
        <ecNumber evidence="2">2.7.13.3</ecNumber>
    </recommendedName>
</protein>
<dbReference type="CDD" id="cd16917">
    <property type="entry name" value="HATPase_UhpB-NarQ-NarX-like"/>
    <property type="match status" value="1"/>
</dbReference>
<keyword evidence="7" id="KW-0067">ATP-binding</keyword>
<keyword evidence="5" id="KW-0547">Nucleotide-binding</keyword>
<evidence type="ECO:0000256" key="7">
    <source>
        <dbReference type="ARBA" id="ARBA00022840"/>
    </source>
</evidence>
<dbReference type="EC" id="2.7.13.3" evidence="2"/>
<dbReference type="Pfam" id="PF02518">
    <property type="entry name" value="HATPase_c"/>
    <property type="match status" value="1"/>
</dbReference>
<keyword evidence="8" id="KW-0902">Two-component regulatory system</keyword>
<dbReference type="RefSeq" id="WP_200586276.1">
    <property type="nucleotide sequence ID" value="NZ_JAEHFY010000014.1"/>
</dbReference>
<evidence type="ECO:0000256" key="4">
    <source>
        <dbReference type="ARBA" id="ARBA00022679"/>
    </source>
</evidence>
<dbReference type="Gene3D" id="3.30.565.10">
    <property type="entry name" value="Histidine kinase-like ATPase, C-terminal domain"/>
    <property type="match status" value="1"/>
</dbReference>
<dbReference type="InterPro" id="IPR005467">
    <property type="entry name" value="His_kinase_dom"/>
</dbReference>
<dbReference type="InterPro" id="IPR036890">
    <property type="entry name" value="HATPase_C_sf"/>
</dbReference>
<dbReference type="Proteomes" id="UP000660024">
    <property type="component" value="Unassembled WGS sequence"/>
</dbReference>